<gene>
    <name evidence="3" type="ORF">K7432_000135</name>
</gene>
<keyword evidence="4" id="KW-1185">Reference proteome</keyword>
<feature type="region of interest" description="Disordered" evidence="1">
    <location>
        <begin position="29"/>
        <end position="54"/>
    </location>
</feature>
<comment type="caution">
    <text evidence="3">The sequence shown here is derived from an EMBL/GenBank/DDBJ whole genome shotgun (WGS) entry which is preliminary data.</text>
</comment>
<keyword evidence="2" id="KW-0812">Transmembrane</keyword>
<feature type="compositionally biased region" description="Polar residues" evidence="1">
    <location>
        <begin position="29"/>
        <end position="41"/>
    </location>
</feature>
<evidence type="ECO:0000313" key="4">
    <source>
        <dbReference type="Proteomes" id="UP001479436"/>
    </source>
</evidence>
<evidence type="ECO:0000256" key="2">
    <source>
        <dbReference type="SAM" id="Phobius"/>
    </source>
</evidence>
<keyword evidence="2" id="KW-1133">Transmembrane helix</keyword>
<accession>A0ABR2WBL7</accession>
<sequence length="101" mass="10745">MQTAGLVAIFCALAVIIGVIIWKVCSQIRGSDSTQNRQCSTSEDKTDSRIPLDLSNGAGDISRGPLYPNHDHCHGYGHGHHHGHYDMSFDCGDFGGGGGDC</sequence>
<protein>
    <submittedName>
        <fullName evidence="3">Uncharacterized protein</fullName>
    </submittedName>
</protein>
<feature type="transmembrane region" description="Helical" evidence="2">
    <location>
        <begin position="6"/>
        <end position="25"/>
    </location>
</feature>
<organism evidence="3 4">
    <name type="scientific">Basidiobolus ranarum</name>
    <dbReference type="NCBI Taxonomy" id="34480"/>
    <lineage>
        <taxon>Eukaryota</taxon>
        <taxon>Fungi</taxon>
        <taxon>Fungi incertae sedis</taxon>
        <taxon>Zoopagomycota</taxon>
        <taxon>Entomophthoromycotina</taxon>
        <taxon>Basidiobolomycetes</taxon>
        <taxon>Basidiobolales</taxon>
        <taxon>Basidiobolaceae</taxon>
        <taxon>Basidiobolus</taxon>
    </lineage>
</organism>
<name>A0ABR2WBL7_9FUNG</name>
<proteinExistence type="predicted"/>
<evidence type="ECO:0000313" key="3">
    <source>
        <dbReference type="EMBL" id="KAK9729616.1"/>
    </source>
</evidence>
<dbReference type="EMBL" id="JASJQH010006878">
    <property type="protein sequence ID" value="KAK9729616.1"/>
    <property type="molecule type" value="Genomic_DNA"/>
</dbReference>
<evidence type="ECO:0000256" key="1">
    <source>
        <dbReference type="SAM" id="MobiDB-lite"/>
    </source>
</evidence>
<keyword evidence="2" id="KW-0472">Membrane</keyword>
<reference evidence="3 4" key="1">
    <citation type="submission" date="2023-04" db="EMBL/GenBank/DDBJ databases">
        <title>Genome of Basidiobolus ranarum AG-B5.</title>
        <authorList>
            <person name="Stajich J.E."/>
            <person name="Carter-House D."/>
            <person name="Gryganskyi A."/>
        </authorList>
    </citation>
    <scope>NUCLEOTIDE SEQUENCE [LARGE SCALE GENOMIC DNA]</scope>
    <source>
        <strain evidence="3 4">AG-B5</strain>
    </source>
</reference>
<dbReference type="Proteomes" id="UP001479436">
    <property type="component" value="Unassembled WGS sequence"/>
</dbReference>